<evidence type="ECO:0000313" key="2">
    <source>
        <dbReference type="Proteomes" id="UP001291999"/>
    </source>
</evidence>
<organism evidence="1 2">
    <name type="scientific">Nocardioides renjunii</name>
    <dbReference type="NCBI Taxonomy" id="3095075"/>
    <lineage>
        <taxon>Bacteria</taxon>
        <taxon>Bacillati</taxon>
        <taxon>Actinomycetota</taxon>
        <taxon>Actinomycetes</taxon>
        <taxon>Propionibacteriales</taxon>
        <taxon>Nocardioidaceae</taxon>
        <taxon>Nocardioides</taxon>
    </lineage>
</organism>
<name>A0ABU5KFD3_9ACTN</name>
<gene>
    <name evidence="1" type="ORF">SFC79_18010</name>
</gene>
<proteinExistence type="predicted"/>
<evidence type="ECO:0000313" key="1">
    <source>
        <dbReference type="EMBL" id="MDZ5663676.1"/>
    </source>
</evidence>
<sequence length="126" mass="13653">MDDVLREALEPVLRDLARAGHVAPVFDSTDWMSDDEYAATMMWSSDGTGSSVSVRRSAPLVERVVQAADGVQEWAIEGELWSAGRTNWPPCPRHPANHPLEATLVRGAAVWVCPTDQAEIAAIGEA</sequence>
<comment type="caution">
    <text evidence="1">The sequence shown here is derived from an EMBL/GenBank/DDBJ whole genome shotgun (WGS) entry which is preliminary data.</text>
</comment>
<dbReference type="EMBL" id="JAXQPW010000007">
    <property type="protein sequence ID" value="MDZ5663676.1"/>
    <property type="molecule type" value="Genomic_DNA"/>
</dbReference>
<dbReference type="Proteomes" id="UP001291999">
    <property type="component" value="Unassembled WGS sequence"/>
</dbReference>
<reference evidence="1 2" key="1">
    <citation type="submission" date="2023-11" db="EMBL/GenBank/DDBJ databases">
        <title>Novel species in genus Nocardioides.</title>
        <authorList>
            <person name="Zhou H."/>
        </authorList>
    </citation>
    <scope>NUCLEOTIDE SEQUENCE [LARGE SCALE GENOMIC DNA]</scope>
    <source>
        <strain evidence="1 2">S-58</strain>
    </source>
</reference>
<protein>
    <submittedName>
        <fullName evidence="1">Uncharacterized protein</fullName>
    </submittedName>
</protein>
<keyword evidence="2" id="KW-1185">Reference proteome</keyword>
<dbReference type="RefSeq" id="WP_322425397.1">
    <property type="nucleotide sequence ID" value="NZ_JAXQPW010000007.1"/>
</dbReference>
<accession>A0ABU5KFD3</accession>